<evidence type="ECO:0000256" key="1">
    <source>
        <dbReference type="SAM" id="MobiDB-lite"/>
    </source>
</evidence>
<keyword evidence="3" id="KW-1185">Reference proteome</keyword>
<dbReference type="CDD" id="cd13585">
    <property type="entry name" value="PBP2_TMBP_like"/>
    <property type="match status" value="1"/>
</dbReference>
<dbReference type="PROSITE" id="PS51257">
    <property type="entry name" value="PROKAR_LIPOPROTEIN"/>
    <property type="match status" value="1"/>
</dbReference>
<name>A0A939DZA0_9CORY</name>
<dbReference type="RefSeq" id="WP_207118840.1">
    <property type="nucleotide sequence ID" value="NZ_JAFLEQ010000008.1"/>
</dbReference>
<gene>
    <name evidence="2" type="ORF">JZY06_05140</name>
</gene>
<reference evidence="2" key="1">
    <citation type="submission" date="2021-03" db="EMBL/GenBank/DDBJ databases">
        <authorList>
            <person name="Sun Q."/>
        </authorList>
    </citation>
    <scope>NUCLEOTIDE SEQUENCE</scope>
    <source>
        <strain evidence="2">CCM 8862</strain>
    </source>
</reference>
<dbReference type="SUPFAM" id="SSF53850">
    <property type="entry name" value="Periplasmic binding protein-like II"/>
    <property type="match status" value="1"/>
</dbReference>
<dbReference type="Proteomes" id="UP000664332">
    <property type="component" value="Unassembled WGS sequence"/>
</dbReference>
<comment type="caution">
    <text evidence="2">The sequence shown here is derived from an EMBL/GenBank/DDBJ whole genome shotgun (WGS) entry which is preliminary data.</text>
</comment>
<organism evidence="2 3">
    <name type="scientific">Corynebacterium mendelii</name>
    <dbReference type="NCBI Taxonomy" id="2765362"/>
    <lineage>
        <taxon>Bacteria</taxon>
        <taxon>Bacillati</taxon>
        <taxon>Actinomycetota</taxon>
        <taxon>Actinomycetes</taxon>
        <taxon>Mycobacteriales</taxon>
        <taxon>Corynebacteriaceae</taxon>
        <taxon>Corynebacterium</taxon>
    </lineage>
</organism>
<protein>
    <submittedName>
        <fullName evidence="2">Sugar ABC transporter substrate-binding protein</fullName>
    </submittedName>
</protein>
<dbReference type="Pfam" id="PF01547">
    <property type="entry name" value="SBP_bac_1"/>
    <property type="match status" value="1"/>
</dbReference>
<dbReference type="AlphaFoldDB" id="A0A939DZA0"/>
<proteinExistence type="predicted"/>
<evidence type="ECO:0000313" key="2">
    <source>
        <dbReference type="EMBL" id="MBN9644004.1"/>
    </source>
</evidence>
<dbReference type="InterPro" id="IPR006059">
    <property type="entry name" value="SBP"/>
</dbReference>
<dbReference type="PANTHER" id="PTHR43649:SF30">
    <property type="entry name" value="ABC TRANSPORTER SUBSTRATE-BINDING PROTEIN"/>
    <property type="match status" value="1"/>
</dbReference>
<evidence type="ECO:0000313" key="3">
    <source>
        <dbReference type="Proteomes" id="UP000664332"/>
    </source>
</evidence>
<dbReference type="Gene3D" id="3.40.190.10">
    <property type="entry name" value="Periplasmic binding protein-like II"/>
    <property type="match status" value="1"/>
</dbReference>
<dbReference type="InterPro" id="IPR050490">
    <property type="entry name" value="Bact_solute-bd_prot1"/>
</dbReference>
<dbReference type="PANTHER" id="PTHR43649">
    <property type="entry name" value="ARABINOSE-BINDING PROTEIN-RELATED"/>
    <property type="match status" value="1"/>
</dbReference>
<feature type="region of interest" description="Disordered" evidence="1">
    <location>
        <begin position="396"/>
        <end position="415"/>
    </location>
</feature>
<sequence>MKRIIAALSVAALATGTLVGCSGDGNEESAGDGGQKSINLWMPTLANDNRDKEMWSEISADFEKENNVKVNITVVPWDAYETKFLTGVASGNGPDVGYLYPEMLGDYIAKDQLVALDDFVTAEQKDNLLYLPAGQFNDTQYGLPLLVGAARVLFYNKDLLDKAGVQPPTNWDDFKAGGEKLKAAGITPWIAPWGDKGRGIMNSNFFPFIWQNDGELFAKDGSKTLFDSPEVVESAAYLKDMMDAGVLDPSSTGANVESSRKSFQNGEVAYLFESEAKSSLWDDAGVNYGWVLSLDHKKKGTFIASDDLVMFKGCEDKDLCYKFMDYLTQGKQMSRFHKQAPYQPVGKDEKIDNPSEFSKLYEENPEVLNVQPILPNSAPTLTILYSEMQAMLTGKKSPEEALKDAADQGNKALEK</sequence>
<accession>A0A939DZA0</accession>
<dbReference type="EMBL" id="JAFLEQ010000008">
    <property type="protein sequence ID" value="MBN9644004.1"/>
    <property type="molecule type" value="Genomic_DNA"/>
</dbReference>